<sequence length="205" mass="22285">MNPHLRPIGLPLETQAAEGLPRRCWSVAEIEEMLRAGIIDDDERFELIGGEVVPMSPKGARHEWVKIAVNRFLIKAAPPHLEVAPETTLRLDARTFVEPDFCVFPRGLPLTALDGPALLLAIEIADSSLAYDKGRKIGVYAAFGVREVWVVDAVRAVTFVHRRLGAAGYAEIVELAGGARLEPMLAPELSFSLAELGVTPGAETQ</sequence>
<dbReference type="PANTHER" id="PTHR35400:SF1">
    <property type="entry name" value="SLR1083 PROTEIN"/>
    <property type="match status" value="1"/>
</dbReference>
<name>A0A2U1SNU5_METSR</name>
<protein>
    <recommendedName>
        <fullName evidence="1">Putative restriction endonuclease domain-containing protein</fullName>
    </recommendedName>
</protein>
<evidence type="ECO:0000259" key="1">
    <source>
        <dbReference type="Pfam" id="PF05685"/>
    </source>
</evidence>
<dbReference type="InterPro" id="IPR011335">
    <property type="entry name" value="Restrct_endonuc-II-like"/>
</dbReference>
<dbReference type="AlphaFoldDB" id="A0A2U1SNU5"/>
<dbReference type="PANTHER" id="PTHR35400">
    <property type="entry name" value="SLR1083 PROTEIN"/>
    <property type="match status" value="1"/>
</dbReference>
<organism evidence="2 3">
    <name type="scientific">Methylosinus sporium</name>
    <dbReference type="NCBI Taxonomy" id="428"/>
    <lineage>
        <taxon>Bacteria</taxon>
        <taxon>Pseudomonadati</taxon>
        <taxon>Pseudomonadota</taxon>
        <taxon>Alphaproteobacteria</taxon>
        <taxon>Hyphomicrobiales</taxon>
        <taxon>Methylocystaceae</taxon>
        <taxon>Methylosinus</taxon>
    </lineage>
</organism>
<dbReference type="RefSeq" id="WP_108917857.1">
    <property type="nucleotide sequence ID" value="NZ_BGJY01000001.1"/>
</dbReference>
<evidence type="ECO:0000313" key="3">
    <source>
        <dbReference type="Proteomes" id="UP000245137"/>
    </source>
</evidence>
<dbReference type="Proteomes" id="UP000245137">
    <property type="component" value="Unassembled WGS sequence"/>
</dbReference>
<comment type="caution">
    <text evidence="2">The sequence shown here is derived from an EMBL/GenBank/DDBJ whole genome shotgun (WGS) entry which is preliminary data.</text>
</comment>
<accession>A0A2U1SNU5</accession>
<keyword evidence="3" id="KW-1185">Reference proteome</keyword>
<dbReference type="InterPro" id="IPR012296">
    <property type="entry name" value="Nuclease_put_TT1808"/>
</dbReference>
<dbReference type="InterPro" id="IPR008538">
    <property type="entry name" value="Uma2"/>
</dbReference>
<dbReference type="SUPFAM" id="SSF52980">
    <property type="entry name" value="Restriction endonuclease-like"/>
    <property type="match status" value="1"/>
</dbReference>
<proteinExistence type="predicted"/>
<evidence type="ECO:0000313" key="2">
    <source>
        <dbReference type="EMBL" id="PWB93280.1"/>
    </source>
</evidence>
<dbReference type="Pfam" id="PF05685">
    <property type="entry name" value="Uma2"/>
    <property type="match status" value="1"/>
</dbReference>
<reference evidence="2 3" key="1">
    <citation type="journal article" date="2018" name="Appl. Microbiol. Biotechnol.">
        <title>Co-cultivation of the strictly anaerobic methanogen Methanosarcina barkeri with aerobic methanotrophs in an oxygen-limited membrane bioreactor.</title>
        <authorList>
            <person name="In 't Zandt M.H."/>
            <person name="van den Bosch T.J.M."/>
            <person name="Rijkers R."/>
            <person name="van Kessel M.A.H.J."/>
            <person name="Jetten M.S.M."/>
            <person name="Welte C.U."/>
        </authorList>
    </citation>
    <scope>NUCLEOTIDE SEQUENCE [LARGE SCALE GENOMIC DNA]</scope>
    <source>
        <strain evidence="2 3">DSM 17706</strain>
    </source>
</reference>
<gene>
    <name evidence="2" type="ORF">C5689_13850</name>
</gene>
<dbReference type="Gene3D" id="3.90.1570.10">
    <property type="entry name" value="tt1808, chain A"/>
    <property type="match status" value="1"/>
</dbReference>
<feature type="domain" description="Putative restriction endonuclease" evidence="1">
    <location>
        <begin position="31"/>
        <end position="193"/>
    </location>
</feature>
<dbReference type="EMBL" id="PUIV01000024">
    <property type="protein sequence ID" value="PWB93280.1"/>
    <property type="molecule type" value="Genomic_DNA"/>
</dbReference>
<dbReference type="CDD" id="cd06260">
    <property type="entry name" value="DUF820-like"/>
    <property type="match status" value="1"/>
</dbReference>
<dbReference type="OrthoDB" id="196625at2"/>